<evidence type="ECO:0000259" key="1">
    <source>
        <dbReference type="Pfam" id="PF20241"/>
    </source>
</evidence>
<protein>
    <recommendedName>
        <fullName evidence="1">DUF6598 domain-containing protein</fullName>
    </recommendedName>
</protein>
<feature type="domain" description="DUF6598" evidence="1">
    <location>
        <begin position="162"/>
        <end position="411"/>
    </location>
</feature>
<dbReference type="Proteomes" id="UP000823388">
    <property type="component" value="Chromosome 2K"/>
</dbReference>
<reference evidence="2" key="1">
    <citation type="submission" date="2020-05" db="EMBL/GenBank/DDBJ databases">
        <title>WGS assembly of Panicum virgatum.</title>
        <authorList>
            <person name="Lovell J.T."/>
            <person name="Jenkins J."/>
            <person name="Shu S."/>
            <person name="Juenger T.E."/>
            <person name="Schmutz J."/>
        </authorList>
    </citation>
    <scope>NUCLEOTIDE SEQUENCE</scope>
    <source>
        <strain evidence="2">AP13</strain>
    </source>
</reference>
<accession>A0A8T0WPM0</accession>
<dbReference type="PANTHER" id="PTHR33065">
    <property type="entry name" value="OS07G0486400 PROTEIN"/>
    <property type="match status" value="1"/>
</dbReference>
<evidence type="ECO:0000313" key="3">
    <source>
        <dbReference type="Proteomes" id="UP000823388"/>
    </source>
</evidence>
<dbReference type="PANTHER" id="PTHR33065:SF180">
    <property type="entry name" value="DUF6598 DOMAIN-CONTAINING PROTEIN"/>
    <property type="match status" value="1"/>
</dbReference>
<dbReference type="EMBL" id="CM029039">
    <property type="protein sequence ID" value="KAG2646603.1"/>
    <property type="molecule type" value="Genomic_DNA"/>
</dbReference>
<dbReference type="InterPro" id="IPR046533">
    <property type="entry name" value="DUF6598"/>
</dbReference>
<proteinExistence type="predicted"/>
<keyword evidence="3" id="KW-1185">Reference proteome</keyword>
<sequence>MENTAAPEARVYTRRKGDGKLVSLSGAKEMTRPCWDRMKAEDDEKDSLKPLMKKKALMKMYFGLFADEVEENFLLLDWMTQIRLGDEHASESRLLKQAEAAKTDVPETMESDYEAYTASTFRDDWMAVWSRKFGCFEDTTKLRPMRFTDKPAPSYGAFPMSALQVFSVRVEGIRRGLQWPLDVFGIIAVRDTVDLNRNIIFSRTRDNCQTLTKEDRNLALVGPSRAVVWQDHLYIEVKLTVKGPTESEDKDLSFLVVPFACGNAAYSYHKYSYRTSKLSTVRLSLGPIVDSVEATIFVRVSDGSWPDGFRAQFAAFTTGIRRKIAPSIDHKKIILLDSGSRKVPFNAGGIELSRRVVSVETTGKLRVCIKAWKIVESAKNAVKDELFFTPQEAGRSSGLLDAGFCKMEVTVAWSLITCD</sequence>
<name>A0A8T0WPM0_PANVG</name>
<organism evidence="2 3">
    <name type="scientific">Panicum virgatum</name>
    <name type="common">Blackwell switchgrass</name>
    <dbReference type="NCBI Taxonomy" id="38727"/>
    <lineage>
        <taxon>Eukaryota</taxon>
        <taxon>Viridiplantae</taxon>
        <taxon>Streptophyta</taxon>
        <taxon>Embryophyta</taxon>
        <taxon>Tracheophyta</taxon>
        <taxon>Spermatophyta</taxon>
        <taxon>Magnoliopsida</taxon>
        <taxon>Liliopsida</taxon>
        <taxon>Poales</taxon>
        <taxon>Poaceae</taxon>
        <taxon>PACMAD clade</taxon>
        <taxon>Panicoideae</taxon>
        <taxon>Panicodae</taxon>
        <taxon>Paniceae</taxon>
        <taxon>Panicinae</taxon>
        <taxon>Panicum</taxon>
        <taxon>Panicum sect. Hiantes</taxon>
    </lineage>
</organism>
<dbReference type="Pfam" id="PF20241">
    <property type="entry name" value="DUF6598"/>
    <property type="match status" value="1"/>
</dbReference>
<evidence type="ECO:0000313" key="2">
    <source>
        <dbReference type="EMBL" id="KAG2646603.1"/>
    </source>
</evidence>
<dbReference type="AlphaFoldDB" id="A0A8T0WPM0"/>
<gene>
    <name evidence="2" type="ORF">PVAP13_2KG519100</name>
</gene>
<comment type="caution">
    <text evidence="2">The sequence shown here is derived from an EMBL/GenBank/DDBJ whole genome shotgun (WGS) entry which is preliminary data.</text>
</comment>